<dbReference type="InterPro" id="IPR002781">
    <property type="entry name" value="TM_pro_TauE-like"/>
</dbReference>
<dbReference type="AlphaFoldDB" id="A0A933SBG8"/>
<evidence type="ECO:0000256" key="1">
    <source>
        <dbReference type="ARBA" id="ARBA00004141"/>
    </source>
</evidence>
<comment type="caution">
    <text evidence="6">The sequence shown here is derived from an EMBL/GenBank/DDBJ whole genome shotgun (WGS) entry which is preliminary data.</text>
</comment>
<protein>
    <recommendedName>
        <fullName evidence="5">Probable membrane transporter protein</fullName>
    </recommendedName>
</protein>
<feature type="transmembrane region" description="Helical" evidence="5">
    <location>
        <begin position="12"/>
        <end position="35"/>
    </location>
</feature>
<keyword evidence="3 5" id="KW-1133">Transmembrane helix</keyword>
<dbReference type="PANTHER" id="PTHR43701">
    <property type="entry name" value="MEMBRANE TRANSPORTER PROTEIN MJ0441-RELATED"/>
    <property type="match status" value="1"/>
</dbReference>
<keyword evidence="4 5" id="KW-0472">Membrane</keyword>
<dbReference type="EMBL" id="JACRIW010000031">
    <property type="protein sequence ID" value="MBI5168645.1"/>
    <property type="molecule type" value="Genomic_DNA"/>
</dbReference>
<dbReference type="Proteomes" id="UP000696931">
    <property type="component" value="Unassembled WGS sequence"/>
</dbReference>
<feature type="transmembrane region" description="Helical" evidence="5">
    <location>
        <begin position="41"/>
        <end position="61"/>
    </location>
</feature>
<dbReference type="PANTHER" id="PTHR43701:SF2">
    <property type="entry name" value="MEMBRANE TRANSPORTER PROTEIN YJNA-RELATED"/>
    <property type="match status" value="1"/>
</dbReference>
<keyword evidence="5" id="KW-1003">Cell membrane</keyword>
<reference evidence="6" key="1">
    <citation type="submission" date="2020-07" db="EMBL/GenBank/DDBJ databases">
        <title>Huge and variable diversity of episymbiotic CPR bacteria and DPANN archaea in groundwater ecosystems.</title>
        <authorList>
            <person name="He C.Y."/>
            <person name="Keren R."/>
            <person name="Whittaker M."/>
            <person name="Farag I.F."/>
            <person name="Doudna J."/>
            <person name="Cate J.H.D."/>
            <person name="Banfield J.F."/>
        </authorList>
    </citation>
    <scope>NUCLEOTIDE SEQUENCE</scope>
    <source>
        <strain evidence="6">NC_groundwater_1813_Pr3_B-0.1um_71_17</strain>
    </source>
</reference>
<feature type="transmembrane region" description="Helical" evidence="5">
    <location>
        <begin position="96"/>
        <end position="114"/>
    </location>
</feature>
<evidence type="ECO:0000256" key="3">
    <source>
        <dbReference type="ARBA" id="ARBA00022989"/>
    </source>
</evidence>
<evidence type="ECO:0000256" key="4">
    <source>
        <dbReference type="ARBA" id="ARBA00023136"/>
    </source>
</evidence>
<comment type="similarity">
    <text evidence="5">Belongs to the 4-toluene sulfonate uptake permease (TSUP) (TC 2.A.102) family.</text>
</comment>
<dbReference type="GO" id="GO:0005886">
    <property type="term" value="C:plasma membrane"/>
    <property type="evidence" value="ECO:0007669"/>
    <property type="project" value="UniProtKB-SubCell"/>
</dbReference>
<comment type="subcellular location">
    <subcellularLocation>
        <location evidence="5">Cell membrane</location>
        <topology evidence="5">Multi-pass membrane protein</topology>
    </subcellularLocation>
    <subcellularLocation>
        <location evidence="1">Membrane</location>
        <topology evidence="1">Multi-pass membrane protein</topology>
    </subcellularLocation>
</comment>
<dbReference type="Pfam" id="PF01925">
    <property type="entry name" value="TauE"/>
    <property type="match status" value="1"/>
</dbReference>
<gene>
    <name evidence="6" type="ORF">HZA61_04065</name>
</gene>
<accession>A0A933SBG8</accession>
<sequence length="118" mass="12174">MQFVFIGLAAGVLSGLFGIGGGVVIVPALILFAGLKANDATGTSLGALLLPVGLLGAWSWWQKGHVNVKASMLIALGLAIGAFFGAQLGLRMSVPVLQRSFAIFLVAVAVQLWMKASH</sequence>
<name>A0A933SBG8_UNCEI</name>
<evidence type="ECO:0000313" key="6">
    <source>
        <dbReference type="EMBL" id="MBI5168645.1"/>
    </source>
</evidence>
<feature type="transmembrane region" description="Helical" evidence="5">
    <location>
        <begin position="73"/>
        <end position="90"/>
    </location>
</feature>
<evidence type="ECO:0000256" key="2">
    <source>
        <dbReference type="ARBA" id="ARBA00022692"/>
    </source>
</evidence>
<evidence type="ECO:0000313" key="7">
    <source>
        <dbReference type="Proteomes" id="UP000696931"/>
    </source>
</evidence>
<evidence type="ECO:0000256" key="5">
    <source>
        <dbReference type="RuleBase" id="RU363041"/>
    </source>
</evidence>
<proteinExistence type="inferred from homology"/>
<organism evidence="6 7">
    <name type="scientific">Eiseniibacteriota bacterium</name>
    <dbReference type="NCBI Taxonomy" id="2212470"/>
    <lineage>
        <taxon>Bacteria</taxon>
        <taxon>Candidatus Eiseniibacteriota</taxon>
    </lineage>
</organism>
<dbReference type="InterPro" id="IPR051598">
    <property type="entry name" value="TSUP/Inactive_protease-like"/>
</dbReference>
<keyword evidence="2 5" id="KW-0812">Transmembrane</keyword>